<accession>A0A915ZED6</accession>
<comment type="caution">
    <text evidence="2">The sequence shown here is derived from an EMBL/GenBank/DDBJ whole genome shotgun (WGS) entry which is preliminary data.</text>
</comment>
<evidence type="ECO:0000313" key="3">
    <source>
        <dbReference type="Proteomes" id="UP000684084"/>
    </source>
</evidence>
<protein>
    <submittedName>
        <fullName evidence="2">Uncharacterized protein</fullName>
    </submittedName>
</protein>
<evidence type="ECO:0000256" key="1">
    <source>
        <dbReference type="SAM" id="SignalP"/>
    </source>
</evidence>
<keyword evidence="1" id="KW-0732">Signal</keyword>
<feature type="chain" id="PRO_5037457429" evidence="1">
    <location>
        <begin position="25"/>
        <end position="69"/>
    </location>
</feature>
<gene>
    <name evidence="2" type="ORF">CHRIB12_LOCUS13914</name>
</gene>
<sequence>MSEGLLLSILNLFKTLLNFAGTFAGPPFNPNISSVVSRKVQPVTSCSQIKISVTVASSDLTVVMIGPQI</sequence>
<feature type="signal peptide" evidence="1">
    <location>
        <begin position="1"/>
        <end position="24"/>
    </location>
</feature>
<evidence type="ECO:0000313" key="2">
    <source>
        <dbReference type="EMBL" id="CAB5373180.1"/>
    </source>
</evidence>
<dbReference type="Proteomes" id="UP000684084">
    <property type="component" value="Unassembled WGS sequence"/>
</dbReference>
<dbReference type="EMBL" id="CAGKOT010000031">
    <property type="protein sequence ID" value="CAB5373180.1"/>
    <property type="molecule type" value="Genomic_DNA"/>
</dbReference>
<proteinExistence type="predicted"/>
<name>A0A915ZED6_9GLOM</name>
<organism evidence="2 3">
    <name type="scientific">Rhizophagus irregularis</name>
    <dbReference type="NCBI Taxonomy" id="588596"/>
    <lineage>
        <taxon>Eukaryota</taxon>
        <taxon>Fungi</taxon>
        <taxon>Fungi incertae sedis</taxon>
        <taxon>Mucoromycota</taxon>
        <taxon>Glomeromycotina</taxon>
        <taxon>Glomeromycetes</taxon>
        <taxon>Glomerales</taxon>
        <taxon>Glomeraceae</taxon>
        <taxon>Rhizophagus</taxon>
    </lineage>
</organism>
<dbReference type="AlphaFoldDB" id="A0A915ZED6"/>
<reference evidence="2" key="1">
    <citation type="submission" date="2020-05" db="EMBL/GenBank/DDBJ databases">
        <authorList>
            <person name="Rincon C."/>
            <person name="Sanders R I."/>
            <person name="Robbins C."/>
            <person name="Chaturvedi A."/>
        </authorList>
    </citation>
    <scope>NUCLEOTIDE SEQUENCE</scope>
    <source>
        <strain evidence="2">CHB12</strain>
    </source>
</reference>